<evidence type="ECO:0000313" key="8">
    <source>
        <dbReference type="Proteomes" id="UP001551695"/>
    </source>
</evidence>
<dbReference type="EMBL" id="JBFAKC010000004">
    <property type="protein sequence ID" value="MEV0708249.1"/>
    <property type="molecule type" value="Genomic_DNA"/>
</dbReference>
<dbReference type="InterPro" id="IPR025302">
    <property type="entry name" value="DrrA1/2-like_C"/>
</dbReference>
<reference evidence="7 8" key="1">
    <citation type="submission" date="2024-06" db="EMBL/GenBank/DDBJ databases">
        <title>The Natural Products Discovery Center: Release of the First 8490 Sequenced Strains for Exploring Actinobacteria Biosynthetic Diversity.</title>
        <authorList>
            <person name="Kalkreuter E."/>
            <person name="Kautsar S.A."/>
            <person name="Yang D."/>
            <person name="Bader C.D."/>
            <person name="Teijaro C.N."/>
            <person name="Fluegel L."/>
            <person name="Davis C.M."/>
            <person name="Simpson J.R."/>
            <person name="Lauterbach L."/>
            <person name="Steele A.D."/>
            <person name="Gui C."/>
            <person name="Meng S."/>
            <person name="Li G."/>
            <person name="Viehrig K."/>
            <person name="Ye F."/>
            <person name="Su P."/>
            <person name="Kiefer A.F."/>
            <person name="Nichols A."/>
            <person name="Cepeda A.J."/>
            <person name="Yan W."/>
            <person name="Fan B."/>
            <person name="Jiang Y."/>
            <person name="Adhikari A."/>
            <person name="Zheng C.-J."/>
            <person name="Schuster L."/>
            <person name="Cowan T.M."/>
            <person name="Smanski M.J."/>
            <person name="Chevrette M.G."/>
            <person name="De Carvalho L.P.S."/>
            <person name="Shen B."/>
        </authorList>
    </citation>
    <scope>NUCLEOTIDE SEQUENCE [LARGE SCALE GENOMIC DNA]</scope>
    <source>
        <strain evidence="7 8">NPDC050403</strain>
    </source>
</reference>
<dbReference type="SMART" id="SM00382">
    <property type="entry name" value="AAA"/>
    <property type="match status" value="1"/>
</dbReference>
<name>A0ABV3FS50_9NOCA</name>
<dbReference type="Gene3D" id="3.40.50.300">
    <property type="entry name" value="P-loop containing nucleotide triphosphate hydrolases"/>
    <property type="match status" value="1"/>
</dbReference>
<protein>
    <submittedName>
        <fullName evidence="7">ATP-binding cassette domain-containing protein</fullName>
    </submittedName>
</protein>
<dbReference type="RefSeq" id="WP_357782734.1">
    <property type="nucleotide sequence ID" value="NZ_JBFAKC010000004.1"/>
</dbReference>
<sequence length="309" mass="32902">MSAPAVVVEDLHVAYGRTWALDGVDLEAAAGTTLGVLGHNGAGKTTLIRALTTSVRPTVGRVGIAGLDVVADATEVRRRIGVTGQYAGLDEFLTARENLELIGRLAGLRRRARPRADVLIDRLSLHEYATRRVGELSGGSRRRVDLAASLVADPAVLFLDEPTTGLDPLARTGLWDLVDELTTAGTTVVLTTQYLEEADRLADDIVILERGRIAARGTPTELKQIIGGKVVRLTVPAEQIADLPFTPDSDRAEGSRVRVSVTVADAPTATALVADLHRDGLEITDLDVTSPSLDDVFTHLTHTTTGATR</sequence>
<comment type="caution">
    <text evidence="7">The sequence shown here is derived from an EMBL/GenBank/DDBJ whole genome shotgun (WGS) entry which is preliminary data.</text>
</comment>
<gene>
    <name evidence="7" type="ORF">AB0I48_11840</name>
</gene>
<keyword evidence="3" id="KW-0547">Nucleotide-binding</keyword>
<dbReference type="InterPro" id="IPR003439">
    <property type="entry name" value="ABC_transporter-like_ATP-bd"/>
</dbReference>
<evidence type="ECO:0000256" key="2">
    <source>
        <dbReference type="ARBA" id="ARBA00022448"/>
    </source>
</evidence>
<proteinExistence type="predicted"/>
<dbReference type="PROSITE" id="PS50893">
    <property type="entry name" value="ABC_TRANSPORTER_2"/>
    <property type="match status" value="1"/>
</dbReference>
<keyword evidence="8" id="KW-1185">Reference proteome</keyword>
<feature type="domain" description="ABC transporter" evidence="6">
    <location>
        <begin position="6"/>
        <end position="235"/>
    </location>
</feature>
<dbReference type="Pfam" id="PF13732">
    <property type="entry name" value="DrrA1-3_C"/>
    <property type="match status" value="1"/>
</dbReference>
<dbReference type="InterPro" id="IPR050763">
    <property type="entry name" value="ABC_transporter_ATP-binding"/>
</dbReference>
<dbReference type="PANTHER" id="PTHR42711">
    <property type="entry name" value="ABC TRANSPORTER ATP-BINDING PROTEIN"/>
    <property type="match status" value="1"/>
</dbReference>
<evidence type="ECO:0000256" key="5">
    <source>
        <dbReference type="ARBA" id="ARBA00023251"/>
    </source>
</evidence>
<evidence type="ECO:0000256" key="1">
    <source>
        <dbReference type="ARBA" id="ARBA00004202"/>
    </source>
</evidence>
<dbReference type="InterPro" id="IPR027417">
    <property type="entry name" value="P-loop_NTPase"/>
</dbReference>
<organism evidence="7 8">
    <name type="scientific">Nocardia aurea</name>
    <dbReference type="NCBI Taxonomy" id="2144174"/>
    <lineage>
        <taxon>Bacteria</taxon>
        <taxon>Bacillati</taxon>
        <taxon>Actinomycetota</taxon>
        <taxon>Actinomycetes</taxon>
        <taxon>Mycobacteriales</taxon>
        <taxon>Nocardiaceae</taxon>
        <taxon>Nocardia</taxon>
    </lineage>
</organism>
<dbReference type="PANTHER" id="PTHR42711:SF19">
    <property type="entry name" value="DOXORUBICIN RESISTANCE ATP-BINDING PROTEIN DRRA"/>
    <property type="match status" value="1"/>
</dbReference>
<accession>A0ABV3FS50</accession>
<comment type="subcellular location">
    <subcellularLocation>
        <location evidence="1">Cell membrane</location>
        <topology evidence="1">Peripheral membrane protein</topology>
    </subcellularLocation>
</comment>
<keyword evidence="4 7" id="KW-0067">ATP-binding</keyword>
<keyword evidence="2" id="KW-0813">Transport</keyword>
<dbReference type="InterPro" id="IPR003593">
    <property type="entry name" value="AAA+_ATPase"/>
</dbReference>
<evidence type="ECO:0000256" key="3">
    <source>
        <dbReference type="ARBA" id="ARBA00022741"/>
    </source>
</evidence>
<evidence type="ECO:0000256" key="4">
    <source>
        <dbReference type="ARBA" id="ARBA00022840"/>
    </source>
</evidence>
<dbReference type="Proteomes" id="UP001551695">
    <property type="component" value="Unassembled WGS sequence"/>
</dbReference>
<evidence type="ECO:0000259" key="6">
    <source>
        <dbReference type="PROSITE" id="PS50893"/>
    </source>
</evidence>
<dbReference type="Pfam" id="PF00005">
    <property type="entry name" value="ABC_tran"/>
    <property type="match status" value="1"/>
</dbReference>
<dbReference type="GO" id="GO:0005524">
    <property type="term" value="F:ATP binding"/>
    <property type="evidence" value="ECO:0007669"/>
    <property type="project" value="UniProtKB-KW"/>
</dbReference>
<evidence type="ECO:0000313" key="7">
    <source>
        <dbReference type="EMBL" id="MEV0708249.1"/>
    </source>
</evidence>
<dbReference type="SUPFAM" id="SSF52540">
    <property type="entry name" value="P-loop containing nucleoside triphosphate hydrolases"/>
    <property type="match status" value="1"/>
</dbReference>
<keyword evidence="5" id="KW-0046">Antibiotic resistance</keyword>